<evidence type="ECO:0000256" key="1">
    <source>
        <dbReference type="ARBA" id="ARBA00004613"/>
    </source>
</evidence>
<evidence type="ECO:0000256" key="3">
    <source>
        <dbReference type="ARBA" id="ARBA00022729"/>
    </source>
</evidence>
<sequence length="446" mass="48423">MRNILKFILALSLALLFKLPSANAQTIHVSLAATQAGTGSAAQPFKAINSALKKARAGDKVVVHGGTYHEKIHFPHSGRNGLPITLCNFQSDKVVVDGSKLHVAGDMEGLLTIRNRRYLKVQGLTVQNFTSRNQQVPAGILITGTSKGISIKDCHVGNIAALTKDTAQANAHAIAIYGTSSKKPLQKITLIGNEIDHNRLGSSETVAVNGNVRQFKISKNRIHDNDNIGIDLIGYERTAAKHDYARDGVVTQNEIWNISTKDNPAYQAPSSAAIYADGARNIKIQRNKIHKADIGIEAASEHHGRTTKKIVIRNNLVVDCRPIAGISFGGYDKKRGKARSIRILNNTLVNNPTQILVQHYAQDSFNVIQNNIFADGKQFTGKLGKIKQKPNYTGKPHFVAPQDGDFRLEQGSPAKNTAKLQSGLGIKDLAGKARVVNDKVSFGAYQ</sequence>
<protein>
    <recommendedName>
        <fullName evidence="5">Right handed beta helix domain-containing protein</fullName>
    </recommendedName>
</protein>
<evidence type="ECO:0000313" key="6">
    <source>
        <dbReference type="EMBL" id="GBG94024.1"/>
    </source>
</evidence>
<dbReference type="Proteomes" id="UP000286848">
    <property type="component" value="Unassembled WGS sequence"/>
</dbReference>
<dbReference type="AlphaFoldDB" id="A0A401IRA4"/>
<dbReference type="InterPro" id="IPR011050">
    <property type="entry name" value="Pectin_lyase_fold/virulence"/>
</dbReference>
<evidence type="ECO:0000256" key="4">
    <source>
        <dbReference type="SAM" id="SignalP"/>
    </source>
</evidence>
<dbReference type="EMBL" id="BFFP01000005">
    <property type="protein sequence ID" value="GBG94024.1"/>
    <property type="molecule type" value="Genomic_DNA"/>
</dbReference>
<keyword evidence="2" id="KW-0964">Secreted</keyword>
<feature type="chain" id="PRO_5019091975" description="Right handed beta helix domain-containing protein" evidence="4">
    <location>
        <begin position="25"/>
        <end position="446"/>
    </location>
</feature>
<dbReference type="SUPFAM" id="SSF51126">
    <property type="entry name" value="Pectin lyase-like"/>
    <property type="match status" value="1"/>
</dbReference>
<dbReference type="OrthoDB" id="9765222at2"/>
<dbReference type="PANTHER" id="PTHR40088:SF2">
    <property type="entry name" value="SECRETED SUGAR HYDROLASE"/>
    <property type="match status" value="1"/>
</dbReference>
<comment type="caution">
    <text evidence="6">The sequence shown here is derived from an EMBL/GenBank/DDBJ whole genome shotgun (WGS) entry which is preliminary data.</text>
</comment>
<reference evidence="6 7" key="1">
    <citation type="journal article" date="2019" name="Int. J. Syst. Evol. Microbiol.">
        <title>Lactobacillus salitolerans sp. nov., a novel lactic acid bacterium isolated from spent mushroom substrates.</title>
        <authorList>
            <person name="Tohno M."/>
            <person name="Tanizawa Y."/>
            <person name="Kojima Y."/>
            <person name="Sakamoto M."/>
            <person name="Nakamura Y."/>
            <person name="Ohkuma M."/>
            <person name="Kobayashi H."/>
        </authorList>
    </citation>
    <scope>NUCLEOTIDE SEQUENCE [LARGE SCALE GENOMIC DNA]</scope>
    <source>
        <strain evidence="6 7">YK43</strain>
    </source>
</reference>
<name>A0A401IRA4_9LACO</name>
<evidence type="ECO:0000259" key="5">
    <source>
        <dbReference type="Pfam" id="PF13229"/>
    </source>
</evidence>
<keyword evidence="7" id="KW-1185">Reference proteome</keyword>
<dbReference type="InterPro" id="IPR052052">
    <property type="entry name" value="Polysaccharide_Lyase_9"/>
</dbReference>
<gene>
    <name evidence="6" type="primary">ywoF</name>
    <name evidence="6" type="ORF">LFYK43_04830</name>
</gene>
<keyword evidence="3 4" id="KW-0732">Signal</keyword>
<evidence type="ECO:0000256" key="2">
    <source>
        <dbReference type="ARBA" id="ARBA00022525"/>
    </source>
</evidence>
<dbReference type="InterPro" id="IPR012334">
    <property type="entry name" value="Pectin_lyas_fold"/>
</dbReference>
<evidence type="ECO:0000313" key="7">
    <source>
        <dbReference type="Proteomes" id="UP000286848"/>
    </source>
</evidence>
<dbReference type="InterPro" id="IPR039448">
    <property type="entry name" value="Beta_helix"/>
</dbReference>
<dbReference type="Pfam" id="PF13229">
    <property type="entry name" value="Beta_helix"/>
    <property type="match status" value="1"/>
</dbReference>
<dbReference type="GO" id="GO:0016837">
    <property type="term" value="F:carbon-oxygen lyase activity, acting on polysaccharides"/>
    <property type="evidence" value="ECO:0007669"/>
    <property type="project" value="TreeGrafter"/>
</dbReference>
<feature type="domain" description="Right handed beta helix" evidence="5">
    <location>
        <begin position="138"/>
        <end position="333"/>
    </location>
</feature>
<dbReference type="RefSeq" id="WP_124975066.1">
    <property type="nucleotide sequence ID" value="NZ_BFFP01000005.1"/>
</dbReference>
<dbReference type="Gene3D" id="2.160.20.10">
    <property type="entry name" value="Single-stranded right-handed beta-helix, Pectin lyase-like"/>
    <property type="match status" value="1"/>
</dbReference>
<dbReference type="SMART" id="SM00710">
    <property type="entry name" value="PbH1"/>
    <property type="match status" value="7"/>
</dbReference>
<dbReference type="PANTHER" id="PTHR40088">
    <property type="entry name" value="PECTATE LYASE (EUROFUNG)"/>
    <property type="match status" value="1"/>
</dbReference>
<dbReference type="GO" id="GO:0005576">
    <property type="term" value="C:extracellular region"/>
    <property type="evidence" value="ECO:0007669"/>
    <property type="project" value="UniProtKB-SubCell"/>
</dbReference>
<organism evidence="6 7">
    <name type="scientific">Ligilactobacillus salitolerans</name>
    <dbReference type="NCBI Taxonomy" id="1808352"/>
    <lineage>
        <taxon>Bacteria</taxon>
        <taxon>Bacillati</taxon>
        <taxon>Bacillota</taxon>
        <taxon>Bacilli</taxon>
        <taxon>Lactobacillales</taxon>
        <taxon>Lactobacillaceae</taxon>
        <taxon>Ligilactobacillus</taxon>
    </lineage>
</organism>
<comment type="subcellular location">
    <subcellularLocation>
        <location evidence="1">Secreted</location>
    </subcellularLocation>
</comment>
<dbReference type="InterPro" id="IPR006626">
    <property type="entry name" value="PbH1"/>
</dbReference>
<accession>A0A401IRA4</accession>
<proteinExistence type="predicted"/>
<feature type="signal peptide" evidence="4">
    <location>
        <begin position="1"/>
        <end position="24"/>
    </location>
</feature>